<evidence type="ECO:0000256" key="1">
    <source>
        <dbReference type="ARBA" id="ARBA00022679"/>
    </source>
</evidence>
<dbReference type="GeneID" id="19011144"/>
<dbReference type="SUPFAM" id="SSF53613">
    <property type="entry name" value="Ribokinase-like"/>
    <property type="match status" value="1"/>
</dbReference>
<dbReference type="InterPro" id="IPR029056">
    <property type="entry name" value="Ribokinase-like"/>
</dbReference>
<keyword evidence="7" id="KW-1185">Reference proteome</keyword>
<dbReference type="InterPro" id="IPR011990">
    <property type="entry name" value="TPR-like_helical_dom_sf"/>
</dbReference>
<dbReference type="RefSeq" id="XP_007508658.1">
    <property type="nucleotide sequence ID" value="XM_007508596.1"/>
</dbReference>
<dbReference type="InterPro" id="IPR019734">
    <property type="entry name" value="TPR_rpt"/>
</dbReference>
<dbReference type="SUPFAM" id="SSF48452">
    <property type="entry name" value="TPR-like"/>
    <property type="match status" value="1"/>
</dbReference>
<dbReference type="Gene3D" id="3.40.1190.20">
    <property type="match status" value="1"/>
</dbReference>
<dbReference type="SMART" id="SM00028">
    <property type="entry name" value="TPR"/>
    <property type="match status" value="4"/>
</dbReference>
<dbReference type="Pfam" id="PF13432">
    <property type="entry name" value="TPR_16"/>
    <property type="match status" value="1"/>
</dbReference>
<evidence type="ECO:0000256" key="4">
    <source>
        <dbReference type="SAM" id="MobiDB-lite"/>
    </source>
</evidence>
<sequence>MVTNFLSSPTLSSSFGRRVLPSSRRVHITKTRRRRRKVSLNNNETLLEGGCCEKEKAVLGVGSCGLDILARLEKFPQPDEKTRSETLVMEVGGNCANALTAVSRLSEASSSSILFTKIGDDATGKDIISILEREGDTFDTSKVVHGGTSPSTYIICVKDKANDDPTRTCIHTPSNEPLMNSEVTDADIDSLFASSPREIGLAYFDGRLTDVALRIAIKARSLGIKILVEAERLRGDDLDALLKLADFCVCSKSYPQEKHPNDTNSFGTALTEMANSTLSDRCKLLIATLGSRGSVALLFDDASVDTDTGATVLVRSVDEIIEEMERAFQSRKQSEESGTPYSSSSSSSSSSLLSSSYRYIPEHALISDRVYNLNGSGKRAKVVFQPAARISSEDMVDTTGAGDAFIGTVAKGLSCGADILKTLRLATFVAAQKCLQVGARAGLPFREEVPEELMYPFAASSGELPTATSRKGRRSAMTTGAISAFLLAFSFSAPNETFAAINGSSVDMNKLSQLFNQAMNASSYEDAENAWSKAIELAPNNSAALSNRGTLRLQAGQWSDAIEDLQRSIEIDVKEGKTADASVLNNLGNAKGAVGDWESAMDDFLKASKDDSMREIALANYALAAFETGMDELAVKTAQTILRKDPEFWDMRAALTAFHWGAGDLDKAEYEWQTLCTSGRGFGQSESAEGVRSFGDVAYASKLLEQQLKQQLDIAAGVTEDELGNDTPCQLYKTTDTVAGRWPPRPTAALDAYLRVKDVGQALDYDGIVKEYKFK</sequence>
<dbReference type="OrthoDB" id="204058at2759"/>
<dbReference type="PANTHER" id="PTHR42774:SF3">
    <property type="entry name" value="KETOHEXOKINASE"/>
    <property type="match status" value="1"/>
</dbReference>
<name>K8F629_9CHLO</name>
<keyword evidence="3" id="KW-0802">TPR repeat</keyword>
<dbReference type="Gene3D" id="1.25.40.10">
    <property type="entry name" value="Tetratricopeptide repeat domain"/>
    <property type="match status" value="2"/>
</dbReference>
<dbReference type="InterPro" id="IPR002139">
    <property type="entry name" value="Ribo/fructo_kinase"/>
</dbReference>
<proteinExistence type="predicted"/>
<dbReference type="STRING" id="41875.K8F629"/>
<dbReference type="PRINTS" id="PR00990">
    <property type="entry name" value="RIBOKINASE"/>
</dbReference>
<evidence type="ECO:0000313" key="6">
    <source>
        <dbReference type="EMBL" id="CCO20275.1"/>
    </source>
</evidence>
<dbReference type="EMBL" id="FO082263">
    <property type="protein sequence ID" value="CCO20275.1"/>
    <property type="molecule type" value="Genomic_DNA"/>
</dbReference>
<protein>
    <submittedName>
        <fullName evidence="6">TPR repeat-containing protein</fullName>
    </submittedName>
</protein>
<dbReference type="Proteomes" id="UP000198341">
    <property type="component" value="Chromosome 16"/>
</dbReference>
<feature type="domain" description="Carbohydrate kinase PfkB" evidence="5">
    <location>
        <begin position="60"/>
        <end position="160"/>
    </location>
</feature>
<dbReference type="GO" id="GO:0016301">
    <property type="term" value="F:kinase activity"/>
    <property type="evidence" value="ECO:0007669"/>
    <property type="project" value="UniProtKB-KW"/>
</dbReference>
<keyword evidence="2" id="KW-0418">Kinase</keyword>
<feature type="region of interest" description="Disordered" evidence="4">
    <location>
        <begin position="327"/>
        <end position="351"/>
    </location>
</feature>
<gene>
    <name evidence="6" type="ordered locus">Bathy16g00150</name>
</gene>
<dbReference type="KEGG" id="bpg:Bathy16g00150"/>
<feature type="domain" description="Carbohydrate kinase PfkB" evidence="5">
    <location>
        <begin position="386"/>
        <end position="444"/>
    </location>
</feature>
<feature type="compositionally biased region" description="Low complexity" evidence="4">
    <location>
        <begin position="342"/>
        <end position="351"/>
    </location>
</feature>
<accession>K8F629</accession>
<dbReference type="InterPro" id="IPR052562">
    <property type="entry name" value="Ketohexokinase-related"/>
</dbReference>
<dbReference type="AlphaFoldDB" id="K8F629"/>
<organism evidence="6 7">
    <name type="scientific">Bathycoccus prasinos</name>
    <dbReference type="NCBI Taxonomy" id="41875"/>
    <lineage>
        <taxon>Eukaryota</taxon>
        <taxon>Viridiplantae</taxon>
        <taxon>Chlorophyta</taxon>
        <taxon>Mamiellophyceae</taxon>
        <taxon>Mamiellales</taxon>
        <taxon>Bathycoccaceae</taxon>
        <taxon>Bathycoccus</taxon>
    </lineage>
</organism>
<evidence type="ECO:0000256" key="2">
    <source>
        <dbReference type="ARBA" id="ARBA00022777"/>
    </source>
</evidence>
<reference evidence="6 7" key="1">
    <citation type="submission" date="2011-10" db="EMBL/GenBank/DDBJ databases">
        <authorList>
            <person name="Genoscope - CEA"/>
        </authorList>
    </citation>
    <scope>NUCLEOTIDE SEQUENCE [LARGE SCALE GENOMIC DNA]</scope>
    <source>
        <strain evidence="6 7">RCC 1105</strain>
    </source>
</reference>
<keyword evidence="1" id="KW-0808">Transferase</keyword>
<dbReference type="Pfam" id="PF00294">
    <property type="entry name" value="PfkB"/>
    <property type="match status" value="2"/>
</dbReference>
<dbReference type="PANTHER" id="PTHR42774">
    <property type="entry name" value="PHOSPHOTRANSFERASE SYSTEM TRANSPORT PROTEIN"/>
    <property type="match status" value="1"/>
</dbReference>
<dbReference type="eggNOG" id="KOG2947">
    <property type="taxonomic scope" value="Eukaryota"/>
</dbReference>
<evidence type="ECO:0000256" key="3">
    <source>
        <dbReference type="PROSITE-ProRule" id="PRU00339"/>
    </source>
</evidence>
<dbReference type="PROSITE" id="PS50005">
    <property type="entry name" value="TPR"/>
    <property type="match status" value="1"/>
</dbReference>
<feature type="repeat" description="TPR" evidence="3">
    <location>
        <begin position="542"/>
        <end position="575"/>
    </location>
</feature>
<evidence type="ECO:0000313" key="7">
    <source>
        <dbReference type="Proteomes" id="UP000198341"/>
    </source>
</evidence>
<evidence type="ECO:0000259" key="5">
    <source>
        <dbReference type="Pfam" id="PF00294"/>
    </source>
</evidence>
<dbReference type="InterPro" id="IPR011611">
    <property type="entry name" value="PfkB_dom"/>
</dbReference>